<dbReference type="STRING" id="6280.A0A0N4SZQ0"/>
<dbReference type="EMBL" id="UZAD01000092">
    <property type="protein sequence ID" value="VDN82468.1"/>
    <property type="molecule type" value="Genomic_DNA"/>
</dbReference>
<name>A0A0N4SZQ0_BRUPA</name>
<evidence type="ECO:0000256" key="2">
    <source>
        <dbReference type="SAM" id="MobiDB-lite"/>
    </source>
</evidence>
<evidence type="ECO:0000313" key="5">
    <source>
        <dbReference type="WBParaSite" id="BPAG_0000128101-mRNA-1"/>
    </source>
</evidence>
<gene>
    <name evidence="3" type="ORF">BPAG_LOCUS1282</name>
</gene>
<dbReference type="AlphaFoldDB" id="A0A0N4SZQ0"/>
<protein>
    <submittedName>
        <fullName evidence="5">B-cell CLL/lymphoma 7 protein family member A</fullName>
    </submittedName>
</protein>
<dbReference type="WBParaSite" id="BPAG_0000128101-mRNA-1">
    <property type="protein sequence ID" value="BPAG_0000128101-mRNA-1"/>
    <property type="gene ID" value="BPAG_0000128101"/>
</dbReference>
<reference evidence="5" key="1">
    <citation type="submission" date="2017-02" db="UniProtKB">
        <authorList>
            <consortium name="WormBaseParasite"/>
        </authorList>
    </citation>
    <scope>IDENTIFICATION</scope>
</reference>
<dbReference type="Pfam" id="PF04714">
    <property type="entry name" value="BCL_N"/>
    <property type="match status" value="1"/>
</dbReference>
<keyword evidence="4" id="KW-1185">Reference proteome</keyword>
<dbReference type="Proteomes" id="UP000278627">
    <property type="component" value="Unassembled WGS sequence"/>
</dbReference>
<evidence type="ECO:0000313" key="4">
    <source>
        <dbReference type="Proteomes" id="UP000278627"/>
    </source>
</evidence>
<sequence>MRLFVHFGACLSLMNTSWLNQLHMYARSQRAETRNRAKDELKRVINSVDKVRKWEKKWIVVKDTQIKLFRWVPGKFIKHNRCEKGLEVSHMTATANITKIPQKSVVQDQDESTTIASSENTQDSTALGIIVLHCLLQSCPLERILEIYYCDVLIVENSDVTRVRAFGNLNDDSNTGFSEGGFDSDSNQTFEAVGFQNQSNNNGIPNGSTDFSEMRQQEQESTEIKS</sequence>
<accession>A0A0N4SZQ0</accession>
<reference evidence="3 4" key="2">
    <citation type="submission" date="2018-11" db="EMBL/GenBank/DDBJ databases">
        <authorList>
            <consortium name="Pathogen Informatics"/>
        </authorList>
    </citation>
    <scope>NUCLEOTIDE SEQUENCE [LARGE SCALE GENOMIC DNA]</scope>
</reference>
<proteinExistence type="inferred from homology"/>
<evidence type="ECO:0000313" key="3">
    <source>
        <dbReference type="EMBL" id="VDN82468.1"/>
    </source>
</evidence>
<dbReference type="InterPro" id="IPR006804">
    <property type="entry name" value="BCL7"/>
</dbReference>
<dbReference type="PANTHER" id="PTHR12767:SF9">
    <property type="entry name" value="BCL7-LIKE"/>
    <property type="match status" value="1"/>
</dbReference>
<comment type="similarity">
    <text evidence="1">Belongs to the BCL7 family.</text>
</comment>
<evidence type="ECO:0000256" key="1">
    <source>
        <dbReference type="ARBA" id="ARBA00010326"/>
    </source>
</evidence>
<organism evidence="5">
    <name type="scientific">Brugia pahangi</name>
    <name type="common">Filarial nematode worm</name>
    <dbReference type="NCBI Taxonomy" id="6280"/>
    <lineage>
        <taxon>Eukaryota</taxon>
        <taxon>Metazoa</taxon>
        <taxon>Ecdysozoa</taxon>
        <taxon>Nematoda</taxon>
        <taxon>Chromadorea</taxon>
        <taxon>Rhabditida</taxon>
        <taxon>Spirurina</taxon>
        <taxon>Spiruromorpha</taxon>
        <taxon>Filarioidea</taxon>
        <taxon>Onchocercidae</taxon>
        <taxon>Brugia</taxon>
    </lineage>
</organism>
<dbReference type="PANTHER" id="PTHR12767">
    <property type="entry name" value="BCL7 RELATED"/>
    <property type="match status" value="1"/>
</dbReference>
<feature type="region of interest" description="Disordered" evidence="2">
    <location>
        <begin position="195"/>
        <end position="226"/>
    </location>
</feature>
<feature type="compositionally biased region" description="Basic and acidic residues" evidence="2">
    <location>
        <begin position="212"/>
        <end position="226"/>
    </location>
</feature>
<feature type="compositionally biased region" description="Polar residues" evidence="2">
    <location>
        <begin position="195"/>
        <end position="211"/>
    </location>
</feature>